<evidence type="ECO:0000256" key="5">
    <source>
        <dbReference type="PROSITE-ProRule" id="PRU00376"/>
    </source>
</evidence>
<dbReference type="PROSITE" id="PS51037">
    <property type="entry name" value="YEATS"/>
    <property type="match status" value="1"/>
</dbReference>
<keyword evidence="9" id="KW-1185">Reference proteome</keyword>
<evidence type="ECO:0000256" key="3">
    <source>
        <dbReference type="ARBA" id="ARBA00023163"/>
    </source>
</evidence>
<dbReference type="Proteomes" id="UP000789739">
    <property type="component" value="Unassembled WGS sequence"/>
</dbReference>
<dbReference type="InterPro" id="IPR038704">
    <property type="entry name" value="YEAST_sf"/>
</dbReference>
<dbReference type="PANTHER" id="PTHR47573:SF1">
    <property type="entry name" value="PROTEIN AF-9 HOMOLOG"/>
    <property type="match status" value="1"/>
</dbReference>
<feature type="coiled-coil region" evidence="6">
    <location>
        <begin position="166"/>
        <end position="214"/>
    </location>
</feature>
<dbReference type="Gene3D" id="2.60.40.1970">
    <property type="entry name" value="YEATS domain"/>
    <property type="match status" value="1"/>
</dbReference>
<dbReference type="GO" id="GO:0006355">
    <property type="term" value="P:regulation of DNA-templated transcription"/>
    <property type="evidence" value="ECO:0007669"/>
    <property type="project" value="InterPro"/>
</dbReference>
<dbReference type="GO" id="GO:0000785">
    <property type="term" value="C:chromatin"/>
    <property type="evidence" value="ECO:0007669"/>
    <property type="project" value="UniProtKB-ARBA"/>
</dbReference>
<evidence type="ECO:0000256" key="6">
    <source>
        <dbReference type="SAM" id="Coils"/>
    </source>
</evidence>
<name>A0A9N8W1G6_9GLOM</name>
<comment type="subcellular location">
    <subcellularLocation>
        <location evidence="5">Nucleus</location>
    </subcellularLocation>
</comment>
<evidence type="ECO:0000256" key="2">
    <source>
        <dbReference type="ARBA" id="ARBA00023015"/>
    </source>
</evidence>
<evidence type="ECO:0000256" key="4">
    <source>
        <dbReference type="ARBA" id="ARBA00023242"/>
    </source>
</evidence>
<gene>
    <name evidence="8" type="ORF">PBRASI_LOCUS1213</name>
</gene>
<evidence type="ECO:0000313" key="9">
    <source>
        <dbReference type="Proteomes" id="UP000789739"/>
    </source>
</evidence>
<keyword evidence="6" id="KW-0175">Coiled coil</keyword>
<dbReference type="AlphaFoldDB" id="A0A9N8W1G6"/>
<dbReference type="OrthoDB" id="16041at2759"/>
<comment type="caution">
    <text evidence="8">The sequence shown here is derived from an EMBL/GenBank/DDBJ whole genome shotgun (WGS) entry which is preliminary data.</text>
</comment>
<dbReference type="GO" id="GO:0005634">
    <property type="term" value="C:nucleus"/>
    <property type="evidence" value="ECO:0007669"/>
    <property type="project" value="UniProtKB-SubCell"/>
</dbReference>
<dbReference type="PANTHER" id="PTHR47573">
    <property type="entry name" value="PROTEIN AF-9 HOMOLOG"/>
    <property type="match status" value="1"/>
</dbReference>
<dbReference type="EMBL" id="CAJVPI010000075">
    <property type="protein sequence ID" value="CAG8473867.1"/>
    <property type="molecule type" value="Genomic_DNA"/>
</dbReference>
<evidence type="ECO:0000256" key="1">
    <source>
        <dbReference type="ARBA" id="ARBA00022408"/>
    </source>
</evidence>
<reference evidence="8" key="1">
    <citation type="submission" date="2021-06" db="EMBL/GenBank/DDBJ databases">
        <authorList>
            <person name="Kallberg Y."/>
            <person name="Tangrot J."/>
            <person name="Rosling A."/>
        </authorList>
    </citation>
    <scope>NUCLEOTIDE SEQUENCE</scope>
    <source>
        <strain evidence="8">BR232B</strain>
    </source>
</reference>
<dbReference type="Pfam" id="PF03366">
    <property type="entry name" value="YEATS"/>
    <property type="match status" value="1"/>
</dbReference>
<organism evidence="8 9">
    <name type="scientific">Paraglomus brasilianum</name>
    <dbReference type="NCBI Taxonomy" id="144538"/>
    <lineage>
        <taxon>Eukaryota</taxon>
        <taxon>Fungi</taxon>
        <taxon>Fungi incertae sedis</taxon>
        <taxon>Mucoromycota</taxon>
        <taxon>Glomeromycotina</taxon>
        <taxon>Glomeromycetes</taxon>
        <taxon>Paraglomerales</taxon>
        <taxon>Paraglomeraceae</taxon>
        <taxon>Paraglomus</taxon>
    </lineage>
</organism>
<keyword evidence="3" id="KW-0804">Transcription</keyword>
<sequence>MATPNQRRTKGVTIVRPIVYGNIATPLPPRKTQETDHTHKWTVSVRGVNGEDISYYVKKVVFKLHETYQNPMRTIEQPPFEISETGWGEFELAIKLHFVPESNEKPVPLYHNLRLHPYEEDGTILSANKNKPVFTDPTEAMYQILTQHNSSSTLPPKTAPNQPYSLQAEQEELKLIEQTYRKVQEQLRQYKERMDAATNELQQVKSELERLRAK</sequence>
<dbReference type="CDD" id="cd16908">
    <property type="entry name" value="YEATS_Yaf9_like"/>
    <property type="match status" value="1"/>
</dbReference>
<dbReference type="InterPro" id="IPR005033">
    <property type="entry name" value="YEATS"/>
</dbReference>
<keyword evidence="4 5" id="KW-0539">Nucleus</keyword>
<evidence type="ECO:0000313" key="8">
    <source>
        <dbReference type="EMBL" id="CAG8473867.1"/>
    </source>
</evidence>
<accession>A0A9N8W1G6</accession>
<protein>
    <recommendedName>
        <fullName evidence="1">Protein AF-9 homolog</fullName>
    </recommendedName>
</protein>
<dbReference type="InterPro" id="IPR055129">
    <property type="entry name" value="YEATS_dom"/>
</dbReference>
<evidence type="ECO:0000259" key="7">
    <source>
        <dbReference type="PROSITE" id="PS51037"/>
    </source>
</evidence>
<keyword evidence="2" id="KW-0805">Transcription regulation</keyword>
<proteinExistence type="predicted"/>
<feature type="domain" description="YEATS" evidence="7">
    <location>
        <begin position="8"/>
        <end position="148"/>
    </location>
</feature>